<keyword evidence="3" id="KW-0408">Iron</keyword>
<dbReference type="PROSITE" id="PS00198">
    <property type="entry name" value="4FE4S_FER_1"/>
    <property type="match status" value="2"/>
</dbReference>
<sequence>MMGQPERELRLAPAEHQQLRFGPANRSAPEAAPDPRRNTMEEPVINLEECTGCTNCVEDCPTDVFDMFSDHKAHVVEPDSCIDCHICEEVCPTNAVHLVAA</sequence>
<evidence type="ECO:0000256" key="5">
    <source>
        <dbReference type="SAM" id="MobiDB-lite"/>
    </source>
</evidence>
<proteinExistence type="predicted"/>
<dbReference type="Gene3D" id="3.30.70.20">
    <property type="match status" value="1"/>
</dbReference>
<dbReference type="GO" id="GO:0051539">
    <property type="term" value="F:4 iron, 4 sulfur cluster binding"/>
    <property type="evidence" value="ECO:0007669"/>
    <property type="project" value="UniProtKB-KW"/>
</dbReference>
<evidence type="ECO:0000256" key="2">
    <source>
        <dbReference type="ARBA" id="ARBA00022723"/>
    </source>
</evidence>
<evidence type="ECO:0000259" key="6">
    <source>
        <dbReference type="PROSITE" id="PS51379"/>
    </source>
</evidence>
<evidence type="ECO:0000256" key="1">
    <source>
        <dbReference type="ARBA" id="ARBA00022485"/>
    </source>
</evidence>
<evidence type="ECO:0000256" key="3">
    <source>
        <dbReference type="ARBA" id="ARBA00023004"/>
    </source>
</evidence>
<dbReference type="PANTHER" id="PTHR43687">
    <property type="entry name" value="ADENYLYLSULFATE REDUCTASE, BETA SUBUNIT"/>
    <property type="match status" value="1"/>
</dbReference>
<name>A0A7C9JEU5_9BACT</name>
<dbReference type="SUPFAM" id="SSF54862">
    <property type="entry name" value="4Fe-4S ferredoxins"/>
    <property type="match status" value="1"/>
</dbReference>
<dbReference type="PANTHER" id="PTHR43687:SF1">
    <property type="entry name" value="FERREDOXIN III"/>
    <property type="match status" value="1"/>
</dbReference>
<evidence type="ECO:0000313" key="7">
    <source>
        <dbReference type="EMBL" id="NBI34854.1"/>
    </source>
</evidence>
<dbReference type="GO" id="GO:0046872">
    <property type="term" value="F:metal ion binding"/>
    <property type="evidence" value="ECO:0007669"/>
    <property type="project" value="UniProtKB-KW"/>
</dbReference>
<dbReference type="InterPro" id="IPR017900">
    <property type="entry name" value="4Fe4S_Fe_S_CS"/>
</dbReference>
<dbReference type="InterPro" id="IPR050572">
    <property type="entry name" value="Fe-S_Ferredoxin"/>
</dbReference>
<feature type="compositionally biased region" description="Basic and acidic residues" evidence="5">
    <location>
        <begin position="1"/>
        <end position="10"/>
    </location>
</feature>
<protein>
    <submittedName>
        <fullName evidence="7">Ferredoxin family protein</fullName>
    </submittedName>
</protein>
<reference evidence="7" key="1">
    <citation type="submission" date="2018-08" db="EMBL/GenBank/DDBJ databases">
        <title>Murine metabolic-syndrome-specific gut microbial biobank.</title>
        <authorList>
            <person name="Liu C."/>
        </authorList>
    </citation>
    <scope>NUCLEOTIDE SEQUENCE [LARGE SCALE GENOMIC DNA]</scope>
    <source>
        <strain evidence="7">Z82</strain>
    </source>
</reference>
<accession>A0A7C9JEU5</accession>
<dbReference type="EMBL" id="QWKH01000051">
    <property type="protein sequence ID" value="NBI34854.1"/>
    <property type="molecule type" value="Genomic_DNA"/>
</dbReference>
<feature type="domain" description="4Fe-4S ferredoxin-type" evidence="6">
    <location>
        <begin position="72"/>
        <end position="101"/>
    </location>
</feature>
<keyword evidence="1" id="KW-0004">4Fe-4S</keyword>
<dbReference type="PROSITE" id="PS51379">
    <property type="entry name" value="4FE4S_FER_2"/>
    <property type="match status" value="2"/>
</dbReference>
<organism evidence="7">
    <name type="scientific">Muribaculaceae bacterium Z82</name>
    <dbReference type="NCBI Taxonomy" id="2304548"/>
    <lineage>
        <taxon>Bacteria</taxon>
        <taxon>Pseudomonadati</taxon>
        <taxon>Bacteroidota</taxon>
        <taxon>Bacteroidia</taxon>
        <taxon>Bacteroidales</taxon>
        <taxon>Muribaculaceae</taxon>
    </lineage>
</organism>
<comment type="caution">
    <text evidence="7">The sequence shown here is derived from an EMBL/GenBank/DDBJ whole genome shotgun (WGS) entry which is preliminary data.</text>
</comment>
<feature type="domain" description="4Fe-4S ferredoxin-type" evidence="6">
    <location>
        <begin position="41"/>
        <end position="70"/>
    </location>
</feature>
<keyword evidence="4" id="KW-0411">Iron-sulfur</keyword>
<evidence type="ECO:0000256" key="4">
    <source>
        <dbReference type="ARBA" id="ARBA00023014"/>
    </source>
</evidence>
<gene>
    <name evidence="7" type="ORF">D1639_07385</name>
</gene>
<feature type="region of interest" description="Disordered" evidence="5">
    <location>
        <begin position="1"/>
        <end position="40"/>
    </location>
</feature>
<keyword evidence="2" id="KW-0479">Metal-binding</keyword>
<dbReference type="Pfam" id="PF13187">
    <property type="entry name" value="Fer4_9"/>
    <property type="match status" value="1"/>
</dbReference>
<dbReference type="AlphaFoldDB" id="A0A7C9JEU5"/>
<dbReference type="InterPro" id="IPR017896">
    <property type="entry name" value="4Fe4S_Fe-S-bd"/>
</dbReference>